<evidence type="ECO:0000256" key="4">
    <source>
        <dbReference type="PIRNR" id="PIRNR005690"/>
    </source>
</evidence>
<evidence type="ECO:0000256" key="3">
    <source>
        <dbReference type="ARBA" id="ARBA00023136"/>
    </source>
</evidence>
<gene>
    <name evidence="6" type="ORF">RWD45_07025</name>
</gene>
<sequence length="500" mass="56598">MIGVLLVKANPVPKKIQVVNEYMKEKIGIDKSYDMGFREIVILKTKVQLYYVNGLVDSLIITRLLQELVNVNDREIQQNKVSSIIENRLIHEQVDKVKTMDEAVDQMLAGLIPIFVDGQEYAFIVDVRSYPGRTPEEPDTERVIRGSRDGYTENIVENTGLTRRRIRDERLRNVMTKIGERSKTDVCISYIQDVADDDYIEHVKRKLDEIDIDGIPMADKTIEEFILGGKWTPFPMVRYTERPDVAARHLMDGHILLFIDTSPSVMILPTTYFNCLEHAEEYRQSPVIGTFIRWVRILAVIASLFLLPLWLLFTMDPSLLPKGLSFIGPNEEGNVPIVVQIIMADIGVEFLRMAAVHTPTPLATALGLIAAVLIGQIAIDVGMFSPEVILYVAISTVGSYVTPSYELSIANKIAKLFLILTTAIFGLPGFMIGIVVFTIYLVSLNAFKTPYLWPFIPFDAKSMFRFLLRLPVPLLNIRPSIVHPKDEFSQPLRKGRSSKK</sequence>
<accession>A0ABU5CRC7</accession>
<reference evidence="6 7" key="1">
    <citation type="submission" date="2023-10" db="EMBL/GenBank/DDBJ databases">
        <title>Virgibacillus soli CC-YMP-6 genome.</title>
        <authorList>
            <person name="Miliotis G."/>
            <person name="Sengupta P."/>
            <person name="Hameed A."/>
            <person name="Chuvochina M."/>
            <person name="Mcdonagh F."/>
            <person name="Simpson A.C."/>
            <person name="Singh N.K."/>
            <person name="Rekha P.D."/>
            <person name="Raman K."/>
            <person name="Hugenholtz P."/>
            <person name="Venkateswaran K."/>
        </authorList>
    </citation>
    <scope>NUCLEOTIDE SEQUENCE [LARGE SCALE GENOMIC DNA]</scope>
    <source>
        <strain evidence="6 7">CC-YMP-6</strain>
    </source>
</reference>
<dbReference type="PIRSF" id="PIRSF005690">
    <property type="entry name" value="GerBA"/>
    <property type="match status" value="1"/>
</dbReference>
<dbReference type="Pfam" id="PF03323">
    <property type="entry name" value="GerA"/>
    <property type="match status" value="1"/>
</dbReference>
<feature type="transmembrane region" description="Helical" evidence="5">
    <location>
        <begin position="363"/>
        <end position="382"/>
    </location>
</feature>
<keyword evidence="5" id="KW-1133">Transmembrane helix</keyword>
<organism evidence="6 7">
    <name type="scientific">Paracerasibacillus soli</name>
    <dbReference type="NCBI Taxonomy" id="480284"/>
    <lineage>
        <taxon>Bacteria</taxon>
        <taxon>Bacillati</taxon>
        <taxon>Bacillota</taxon>
        <taxon>Bacilli</taxon>
        <taxon>Bacillales</taxon>
        <taxon>Bacillaceae</taxon>
        <taxon>Paracerasibacillus</taxon>
    </lineage>
</organism>
<evidence type="ECO:0000313" key="6">
    <source>
        <dbReference type="EMBL" id="MDY0408357.1"/>
    </source>
</evidence>
<proteinExistence type="inferred from homology"/>
<feature type="transmembrane region" description="Helical" evidence="5">
    <location>
        <begin position="417"/>
        <end position="439"/>
    </location>
</feature>
<evidence type="ECO:0000256" key="2">
    <source>
        <dbReference type="ARBA" id="ARBA00005278"/>
    </source>
</evidence>
<evidence type="ECO:0000256" key="5">
    <source>
        <dbReference type="SAM" id="Phobius"/>
    </source>
</evidence>
<name>A0ABU5CRC7_9BACI</name>
<keyword evidence="7" id="KW-1185">Reference proteome</keyword>
<protein>
    <submittedName>
        <fullName evidence="6">Spore germination protein</fullName>
    </submittedName>
</protein>
<dbReference type="Proteomes" id="UP001275315">
    <property type="component" value="Unassembled WGS sequence"/>
</dbReference>
<keyword evidence="3 4" id="KW-0472">Membrane</keyword>
<dbReference type="InterPro" id="IPR050768">
    <property type="entry name" value="UPF0353/GerABKA_families"/>
</dbReference>
<feature type="transmembrane region" description="Helical" evidence="5">
    <location>
        <begin position="388"/>
        <end position="405"/>
    </location>
</feature>
<dbReference type="RefSeq" id="WP_320379099.1">
    <property type="nucleotide sequence ID" value="NZ_JAWDIQ010000001.1"/>
</dbReference>
<feature type="transmembrane region" description="Helical" evidence="5">
    <location>
        <begin position="294"/>
        <end position="313"/>
    </location>
</feature>
<dbReference type="InterPro" id="IPR004995">
    <property type="entry name" value="Spore_Ger"/>
</dbReference>
<comment type="subcellular location">
    <subcellularLocation>
        <location evidence="4">Cell membrane</location>
    </subcellularLocation>
    <subcellularLocation>
        <location evidence="1">Membrane</location>
        <topology evidence="1">Multi-pass membrane protein</topology>
    </subcellularLocation>
</comment>
<dbReference type="PANTHER" id="PTHR22550:SF9">
    <property type="entry name" value="STAGE V SPORULATION PROTEIN AF"/>
    <property type="match status" value="1"/>
</dbReference>
<comment type="caution">
    <text evidence="6">The sequence shown here is derived from an EMBL/GenBank/DDBJ whole genome shotgun (WGS) entry which is preliminary data.</text>
</comment>
<dbReference type="EMBL" id="JAWDIQ010000001">
    <property type="protein sequence ID" value="MDY0408357.1"/>
    <property type="molecule type" value="Genomic_DNA"/>
</dbReference>
<evidence type="ECO:0000313" key="7">
    <source>
        <dbReference type="Proteomes" id="UP001275315"/>
    </source>
</evidence>
<keyword evidence="5" id="KW-0812">Transmembrane</keyword>
<dbReference type="PANTHER" id="PTHR22550">
    <property type="entry name" value="SPORE GERMINATION PROTEIN"/>
    <property type="match status" value="1"/>
</dbReference>
<evidence type="ECO:0000256" key="1">
    <source>
        <dbReference type="ARBA" id="ARBA00004141"/>
    </source>
</evidence>
<comment type="similarity">
    <text evidence="2 4">Belongs to the GerABKA family.</text>
</comment>